<dbReference type="NCBIfam" id="TIGR00438">
    <property type="entry name" value="rrmJ"/>
    <property type="match status" value="1"/>
</dbReference>
<evidence type="ECO:0000256" key="10">
    <source>
        <dbReference type="ARBA" id="ARBA00042745"/>
    </source>
</evidence>
<protein>
    <recommendedName>
        <fullName evidence="8 12">Ribosomal RNA large subunit methyltransferase E</fullName>
        <ecNumber evidence="7 12">2.1.1.166</ecNumber>
    </recommendedName>
    <alternativeName>
        <fullName evidence="10 12">23S rRNA Um2552 methyltransferase</fullName>
    </alternativeName>
    <alternativeName>
        <fullName evidence="9 12">rRNA (uridine-2'-O-)-methyltransferase</fullName>
    </alternativeName>
</protein>
<evidence type="ECO:0000256" key="11">
    <source>
        <dbReference type="ARBA" id="ARBA00048970"/>
    </source>
</evidence>
<sequence length="208" mass="23388">MSNKKRSASSTRWLNEHFKDRFVQQAQKKGLRSRAWFKLEEIQNTDKLFKPGMTVVDLGAAPGGWSQYVASQIGNKGRIIACDILPMDPIVGVDFLQGDFRDEAVLSALLDRVGEDKVQVVMSDMAPNMSGQPAVDIPRAMYLVELALEMCRDVLAPNGSFIVKIFQGEGFEEYLKSVRDMFKVVKIRKPEASRARSREVYIVATGRK</sequence>
<evidence type="ECO:0000313" key="15">
    <source>
        <dbReference type="Proteomes" id="UP001500171"/>
    </source>
</evidence>
<dbReference type="InterPro" id="IPR029063">
    <property type="entry name" value="SAM-dependent_MTases_sf"/>
</dbReference>
<feature type="active site" description="Proton acceptor" evidence="12">
    <location>
        <position position="164"/>
    </location>
</feature>
<evidence type="ECO:0000256" key="12">
    <source>
        <dbReference type="HAMAP-Rule" id="MF_01547"/>
    </source>
</evidence>
<dbReference type="NCBIfam" id="NF008390">
    <property type="entry name" value="PRK11188.1"/>
    <property type="match status" value="1"/>
</dbReference>
<dbReference type="InterPro" id="IPR050082">
    <property type="entry name" value="RNA_methyltr_RlmE"/>
</dbReference>
<dbReference type="EC" id="2.1.1.166" evidence="7 12"/>
<evidence type="ECO:0000313" key="14">
    <source>
        <dbReference type="EMBL" id="GAA5115010.1"/>
    </source>
</evidence>
<dbReference type="PIRSF" id="PIRSF005461">
    <property type="entry name" value="23S_rRNA_mtase"/>
    <property type="match status" value="1"/>
</dbReference>
<dbReference type="EMBL" id="BAABHY010000015">
    <property type="protein sequence ID" value="GAA5115010.1"/>
    <property type="molecule type" value="Genomic_DNA"/>
</dbReference>
<feature type="binding site" evidence="12">
    <location>
        <position position="124"/>
    </location>
    <ligand>
        <name>S-adenosyl-L-methionine</name>
        <dbReference type="ChEBI" id="CHEBI:59789"/>
    </ligand>
</feature>
<keyword evidence="5 12" id="KW-0949">S-adenosyl-L-methionine</keyword>
<dbReference type="InterPro" id="IPR015507">
    <property type="entry name" value="rRNA-MeTfrase_E"/>
</dbReference>
<comment type="subcellular location">
    <subcellularLocation>
        <location evidence="12">Cytoplasm</location>
    </subcellularLocation>
</comment>
<feature type="binding site" evidence="12">
    <location>
        <position position="63"/>
    </location>
    <ligand>
        <name>S-adenosyl-L-methionine</name>
        <dbReference type="ChEBI" id="CHEBI:59789"/>
    </ligand>
</feature>
<dbReference type="PANTHER" id="PTHR10920">
    <property type="entry name" value="RIBOSOMAL RNA METHYLTRANSFERASE"/>
    <property type="match status" value="1"/>
</dbReference>
<reference evidence="15" key="1">
    <citation type="journal article" date="2019" name="Int. J. Syst. Evol. Microbiol.">
        <title>The Global Catalogue of Microorganisms (GCM) 10K type strain sequencing project: providing services to taxonomists for standard genome sequencing and annotation.</title>
        <authorList>
            <consortium name="The Broad Institute Genomics Platform"/>
            <consortium name="The Broad Institute Genome Sequencing Center for Infectious Disease"/>
            <person name="Wu L."/>
            <person name="Ma J."/>
        </authorList>
    </citation>
    <scope>NUCLEOTIDE SEQUENCE [LARGE SCALE GENOMIC DNA]</scope>
    <source>
        <strain evidence="15">JCM 18050</strain>
    </source>
</reference>
<dbReference type="HAMAP" id="MF_01547">
    <property type="entry name" value="RNA_methyltr_E"/>
    <property type="match status" value="1"/>
</dbReference>
<dbReference type="SUPFAM" id="SSF53335">
    <property type="entry name" value="S-adenosyl-L-methionine-dependent methyltransferases"/>
    <property type="match status" value="1"/>
</dbReference>
<feature type="binding site" evidence="12">
    <location>
        <position position="65"/>
    </location>
    <ligand>
        <name>S-adenosyl-L-methionine</name>
        <dbReference type="ChEBI" id="CHEBI:59789"/>
    </ligand>
</feature>
<keyword evidence="2 12" id="KW-0698">rRNA processing</keyword>
<dbReference type="InterPro" id="IPR004512">
    <property type="entry name" value="rRNA_MeTrfase_gammaproteobac"/>
</dbReference>
<evidence type="ECO:0000259" key="13">
    <source>
        <dbReference type="Pfam" id="PF01728"/>
    </source>
</evidence>
<keyword evidence="1 12" id="KW-0963">Cytoplasm</keyword>
<dbReference type="InterPro" id="IPR002877">
    <property type="entry name" value="RNA_MeTrfase_FtsJ_dom"/>
</dbReference>
<dbReference type="Gene3D" id="3.40.50.150">
    <property type="entry name" value="Vaccinia Virus protein VP39"/>
    <property type="match status" value="1"/>
</dbReference>
<dbReference type="CDD" id="cd02440">
    <property type="entry name" value="AdoMet_MTases"/>
    <property type="match status" value="1"/>
</dbReference>
<dbReference type="PANTHER" id="PTHR10920:SF18">
    <property type="entry name" value="RRNA METHYLTRANSFERASE 2, MITOCHONDRIAL"/>
    <property type="match status" value="1"/>
</dbReference>
<evidence type="ECO:0000256" key="3">
    <source>
        <dbReference type="ARBA" id="ARBA00022603"/>
    </source>
</evidence>
<keyword evidence="4 12" id="KW-0808">Transferase</keyword>
<dbReference type="RefSeq" id="WP_345492769.1">
    <property type="nucleotide sequence ID" value="NZ_BAABHY010000015.1"/>
</dbReference>
<feature type="binding site" evidence="12">
    <location>
        <position position="83"/>
    </location>
    <ligand>
        <name>S-adenosyl-L-methionine</name>
        <dbReference type="ChEBI" id="CHEBI:59789"/>
    </ligand>
</feature>
<dbReference type="Proteomes" id="UP001500171">
    <property type="component" value="Unassembled WGS sequence"/>
</dbReference>
<evidence type="ECO:0000256" key="4">
    <source>
        <dbReference type="ARBA" id="ARBA00022679"/>
    </source>
</evidence>
<comment type="similarity">
    <text evidence="12">Belongs to the class I-like SAM-binding methyltransferase superfamily. RNA methyltransferase RlmE family.</text>
</comment>
<keyword evidence="3 12" id="KW-0489">Methyltransferase</keyword>
<keyword evidence="15" id="KW-1185">Reference proteome</keyword>
<organism evidence="14 15">
    <name type="scientific">Orbus sasakiae</name>
    <dbReference type="NCBI Taxonomy" id="1078475"/>
    <lineage>
        <taxon>Bacteria</taxon>
        <taxon>Pseudomonadati</taxon>
        <taxon>Pseudomonadota</taxon>
        <taxon>Gammaproteobacteria</taxon>
        <taxon>Orbales</taxon>
        <taxon>Orbaceae</taxon>
        <taxon>Orbus</taxon>
    </lineage>
</organism>
<comment type="catalytic activity">
    <reaction evidence="11 12">
        <text>uridine(2552) in 23S rRNA + S-adenosyl-L-methionine = 2'-O-methyluridine(2552) in 23S rRNA + S-adenosyl-L-homocysteine + H(+)</text>
        <dbReference type="Rhea" id="RHEA:42720"/>
        <dbReference type="Rhea" id="RHEA-COMP:10202"/>
        <dbReference type="Rhea" id="RHEA-COMP:10203"/>
        <dbReference type="ChEBI" id="CHEBI:15378"/>
        <dbReference type="ChEBI" id="CHEBI:57856"/>
        <dbReference type="ChEBI" id="CHEBI:59789"/>
        <dbReference type="ChEBI" id="CHEBI:65315"/>
        <dbReference type="ChEBI" id="CHEBI:74478"/>
        <dbReference type="EC" id="2.1.1.166"/>
    </reaction>
</comment>
<proteinExistence type="inferred from homology"/>
<comment type="caution">
    <text evidence="14">The sequence shown here is derived from an EMBL/GenBank/DDBJ whole genome shotgun (WGS) entry which is preliminary data.</text>
</comment>
<evidence type="ECO:0000256" key="2">
    <source>
        <dbReference type="ARBA" id="ARBA00022552"/>
    </source>
</evidence>
<evidence type="ECO:0000256" key="9">
    <source>
        <dbReference type="ARBA" id="ARBA00041995"/>
    </source>
</evidence>
<evidence type="ECO:0000256" key="7">
    <source>
        <dbReference type="ARBA" id="ARBA00038861"/>
    </source>
</evidence>
<accession>A0ABP9NGM2</accession>
<feature type="domain" description="Ribosomal RNA methyltransferase FtsJ" evidence="13">
    <location>
        <begin position="32"/>
        <end position="207"/>
    </location>
</feature>
<name>A0ABP9NGM2_9GAMM</name>
<evidence type="ECO:0000256" key="6">
    <source>
        <dbReference type="ARBA" id="ARBA00037569"/>
    </source>
</evidence>
<comment type="function">
    <text evidence="6 12">Specifically methylates the uridine in position 2552 of 23S rRNA at the 2'-O position of the ribose in the fully assembled 50S ribosomal subunit.</text>
</comment>
<evidence type="ECO:0000256" key="8">
    <source>
        <dbReference type="ARBA" id="ARBA00041129"/>
    </source>
</evidence>
<gene>
    <name evidence="12 14" type="primary">rlmE</name>
    <name evidence="12" type="synonym">ftsJ</name>
    <name evidence="12" type="synonym">rrmJ</name>
    <name evidence="14" type="ORF">GCM10023211_25330</name>
</gene>
<evidence type="ECO:0000256" key="1">
    <source>
        <dbReference type="ARBA" id="ARBA00022490"/>
    </source>
</evidence>
<dbReference type="Pfam" id="PF01728">
    <property type="entry name" value="FtsJ"/>
    <property type="match status" value="1"/>
</dbReference>
<feature type="binding site" evidence="12">
    <location>
        <position position="99"/>
    </location>
    <ligand>
        <name>S-adenosyl-L-methionine</name>
        <dbReference type="ChEBI" id="CHEBI:59789"/>
    </ligand>
</feature>
<evidence type="ECO:0000256" key="5">
    <source>
        <dbReference type="ARBA" id="ARBA00022691"/>
    </source>
</evidence>